<dbReference type="PANTHER" id="PTHR34753">
    <property type="entry name" value="TELOMERASE RNA COMPONENT INTERACTING RNASE"/>
    <property type="match status" value="1"/>
</dbReference>
<dbReference type="GO" id="GO:0008409">
    <property type="term" value="F:5'-3' exonuclease activity"/>
    <property type="evidence" value="ECO:0007669"/>
    <property type="project" value="InterPro"/>
</dbReference>
<organism evidence="1 2">
    <name type="scientific">Chionoecetes opilio</name>
    <name type="common">Atlantic snow crab</name>
    <name type="synonym">Cancer opilio</name>
    <dbReference type="NCBI Taxonomy" id="41210"/>
    <lineage>
        <taxon>Eukaryota</taxon>
        <taxon>Metazoa</taxon>
        <taxon>Ecdysozoa</taxon>
        <taxon>Arthropoda</taxon>
        <taxon>Crustacea</taxon>
        <taxon>Multicrustacea</taxon>
        <taxon>Malacostraca</taxon>
        <taxon>Eumalacostraca</taxon>
        <taxon>Eucarida</taxon>
        <taxon>Decapoda</taxon>
        <taxon>Pleocyemata</taxon>
        <taxon>Brachyura</taxon>
        <taxon>Eubrachyura</taxon>
        <taxon>Majoidea</taxon>
        <taxon>Majidae</taxon>
        <taxon>Chionoecetes</taxon>
    </lineage>
</organism>
<dbReference type="InterPro" id="IPR038838">
    <property type="entry name" value="TRIR"/>
</dbReference>
<gene>
    <name evidence="1" type="ORF">GWK47_048172</name>
</gene>
<dbReference type="PANTHER" id="PTHR34753:SF1">
    <property type="entry name" value="TELOMERASE RNA COMPONENT INTERACTING RNASE"/>
    <property type="match status" value="1"/>
</dbReference>
<dbReference type="OrthoDB" id="5983145at2759"/>
<evidence type="ECO:0000313" key="1">
    <source>
        <dbReference type="EMBL" id="KAG0720613.1"/>
    </source>
</evidence>
<reference evidence="1" key="1">
    <citation type="submission" date="2020-07" db="EMBL/GenBank/DDBJ databases">
        <title>The High-quality genome of the commercially important snow crab, Chionoecetes opilio.</title>
        <authorList>
            <person name="Jeong J.-H."/>
            <person name="Ryu S."/>
        </authorList>
    </citation>
    <scope>NUCLEOTIDE SEQUENCE</scope>
    <source>
        <strain evidence="1">MADBK_172401_WGS</strain>
        <tissue evidence="1">Digestive gland</tissue>
    </source>
</reference>
<sequence>MVGKRRGGRILATGMVKKQRREAVPEEMHRDEFVGSGRGLRTPPLSLTYPTLSCIMRRPIQYNVLYNPVPLQYNLLGLTEVVQVNRECRVPKCKQYDRRACCHLAGGSRKCSIVSDVPAPVAVGVRGLTEAVQPKPVEGGKTDAWSQYMSEVRKYKEQSCEEEGKRRPLVK</sequence>
<dbReference type="Proteomes" id="UP000770661">
    <property type="component" value="Unassembled WGS sequence"/>
</dbReference>
<dbReference type="EMBL" id="JACEEZ010012580">
    <property type="protein sequence ID" value="KAG0720613.1"/>
    <property type="molecule type" value="Genomic_DNA"/>
</dbReference>
<protein>
    <submittedName>
        <fullName evidence="1">Uncharacterized protein</fullName>
    </submittedName>
</protein>
<dbReference type="AlphaFoldDB" id="A0A8J4Y5K8"/>
<evidence type="ECO:0000313" key="2">
    <source>
        <dbReference type="Proteomes" id="UP000770661"/>
    </source>
</evidence>
<comment type="caution">
    <text evidence="1">The sequence shown here is derived from an EMBL/GenBank/DDBJ whole genome shotgun (WGS) entry which is preliminary data.</text>
</comment>
<keyword evidence="2" id="KW-1185">Reference proteome</keyword>
<accession>A0A8J4Y5K8</accession>
<proteinExistence type="predicted"/>
<name>A0A8J4Y5K8_CHIOP</name>
<dbReference type="GO" id="GO:0008408">
    <property type="term" value="F:3'-5' exonuclease activity"/>
    <property type="evidence" value="ECO:0007669"/>
    <property type="project" value="InterPro"/>
</dbReference>